<dbReference type="GeneID" id="20361086"/>
<keyword evidence="2" id="KW-0472">Membrane</keyword>
<evidence type="ECO:0000313" key="3">
    <source>
        <dbReference type="EMBL" id="EKJ77389.1"/>
    </source>
</evidence>
<protein>
    <submittedName>
        <fullName evidence="3">Uncharacterized protein</fullName>
    </submittedName>
</protein>
<dbReference type="KEGG" id="fpu:FPSE_02467"/>
<keyword evidence="2" id="KW-1133">Transmembrane helix</keyword>
<organism evidence="3 4">
    <name type="scientific">Fusarium pseudograminearum (strain CS3096)</name>
    <name type="common">Wheat and barley crown-rot fungus</name>
    <dbReference type="NCBI Taxonomy" id="1028729"/>
    <lineage>
        <taxon>Eukaryota</taxon>
        <taxon>Fungi</taxon>
        <taxon>Dikarya</taxon>
        <taxon>Ascomycota</taxon>
        <taxon>Pezizomycotina</taxon>
        <taxon>Sordariomycetes</taxon>
        <taxon>Hypocreomycetidae</taxon>
        <taxon>Hypocreales</taxon>
        <taxon>Nectriaceae</taxon>
        <taxon>Fusarium</taxon>
    </lineage>
</organism>
<comment type="caution">
    <text evidence="3">The sequence shown here is derived from an EMBL/GenBank/DDBJ whole genome shotgun (WGS) entry which is preliminary data.</text>
</comment>
<evidence type="ECO:0000313" key="4">
    <source>
        <dbReference type="Proteomes" id="UP000007978"/>
    </source>
</evidence>
<feature type="region of interest" description="Disordered" evidence="1">
    <location>
        <begin position="20"/>
        <end position="51"/>
    </location>
</feature>
<dbReference type="eggNOG" id="ENOG502RQ1D">
    <property type="taxonomic scope" value="Eukaryota"/>
</dbReference>
<feature type="transmembrane region" description="Helical" evidence="2">
    <location>
        <begin position="69"/>
        <end position="90"/>
    </location>
</feature>
<evidence type="ECO:0000256" key="1">
    <source>
        <dbReference type="SAM" id="MobiDB-lite"/>
    </source>
</evidence>
<dbReference type="EMBL" id="AFNW01000059">
    <property type="protein sequence ID" value="EKJ77389.1"/>
    <property type="molecule type" value="Genomic_DNA"/>
</dbReference>
<sequence length="384" mass="44323">MSRNEDIVLDKLRADINHVKKRRGHASRNTASAANKRPPDKTETVQHSSVPPLDNHPLTPWYQFPLSPIIGIIILVIIIIFFITGAAIFLKSITLEFKDALSSLFFSAWTFTTSLAPTFHAPIPHIPLSDVPQDVPSVFRYVKYWGPALDIESNGIEFLSAMVKDYGYPTLPIRKVDQLHDFNTYFNSEFSPSLAQGRLEIRFLLDDAKSNPVSNIWNDKKWWEFWKPCYKCRLQAQFQALLAIFHEAQESRTSLHNILEEINDNTVHNIRTQTCTVAKDFQRQHIKQAREISSFDSKAPDVYLVQLGRTAETVTFGCKMVEVDQENVQRTLAIMMKELEFLKNVLGSLESITRKMDRERLEVGAIQKRETKFLEWGEERYYIT</sequence>
<keyword evidence="4" id="KW-1185">Reference proteome</keyword>
<reference evidence="3 4" key="1">
    <citation type="journal article" date="2012" name="PLoS Pathog.">
        <title>Comparative pathogenomics reveals horizontally acquired novel virulence genes in fungi infecting cereal hosts.</title>
        <authorList>
            <person name="Gardiner D.M."/>
            <person name="McDonald M.C."/>
            <person name="Covarelli L."/>
            <person name="Solomon P.S."/>
            <person name="Rusu A.G."/>
            <person name="Marshall M."/>
            <person name="Kazan K."/>
            <person name="Chakraborty S."/>
            <person name="McDonald B.A."/>
            <person name="Manners J.M."/>
        </authorList>
    </citation>
    <scope>NUCLEOTIDE SEQUENCE [LARGE SCALE GENOMIC DNA]</scope>
    <source>
        <strain evidence="3 4">CS3096</strain>
    </source>
</reference>
<dbReference type="RefSeq" id="XP_009253861.1">
    <property type="nucleotide sequence ID" value="XM_009255586.1"/>
</dbReference>
<keyword evidence="2" id="KW-0812">Transmembrane</keyword>
<gene>
    <name evidence="3" type="ORF">FPSE_02467</name>
</gene>
<dbReference type="OrthoDB" id="10366242at2759"/>
<dbReference type="Proteomes" id="UP000007978">
    <property type="component" value="Chromosome 3"/>
</dbReference>
<proteinExistence type="predicted"/>
<evidence type="ECO:0000256" key="2">
    <source>
        <dbReference type="SAM" id="Phobius"/>
    </source>
</evidence>
<dbReference type="HOGENOM" id="CLU_719695_0_0_1"/>
<dbReference type="AlphaFoldDB" id="K3VQR6"/>
<accession>K3VQR6</accession>
<name>K3VQR6_FUSPC</name>